<comment type="caution">
    <text evidence="2">The sequence shown here is derived from an EMBL/GenBank/DDBJ whole genome shotgun (WGS) entry which is preliminary data.</text>
</comment>
<keyword evidence="3" id="KW-1185">Reference proteome</keyword>
<organism evidence="2 3">
    <name type="scientific">Atlanticothrix silvestris CENA357</name>
    <dbReference type="NCBI Taxonomy" id="1725252"/>
    <lineage>
        <taxon>Bacteria</taxon>
        <taxon>Bacillati</taxon>
        <taxon>Cyanobacteriota</taxon>
        <taxon>Cyanophyceae</taxon>
        <taxon>Nostocales</taxon>
        <taxon>Nodulariaceae</taxon>
        <taxon>Atlanticothrix</taxon>
        <taxon>Atlanticothrix silvestris</taxon>
    </lineage>
</organism>
<dbReference type="Pfam" id="PF13358">
    <property type="entry name" value="DDE_3"/>
    <property type="match status" value="1"/>
</dbReference>
<dbReference type="AlphaFoldDB" id="A0A8J7L3Q4"/>
<dbReference type="InterPro" id="IPR038717">
    <property type="entry name" value="Tc1-like_DDE_dom"/>
</dbReference>
<name>A0A8J7L3Q4_9CYAN</name>
<reference evidence="2 3" key="1">
    <citation type="journal article" date="2021" name="Int. J. Syst. Evol. Microbiol.">
        <title>Amazonocrinis nigriterrae gen. nov., sp. nov., Atlanticothrix silvestris gen. nov., sp. nov. and Dendronalium phyllosphericum gen. nov., sp. nov., nostocacean cyanobacteria from Brazilian environments.</title>
        <authorList>
            <person name="Alvarenga D.O."/>
            <person name="Andreote A.P.D."/>
            <person name="Branco L.H.Z."/>
            <person name="Delbaje E."/>
            <person name="Cruz R.B."/>
            <person name="Varani A.M."/>
            <person name="Fiore M.F."/>
        </authorList>
    </citation>
    <scope>NUCLEOTIDE SEQUENCE [LARGE SCALE GENOMIC DNA]</scope>
    <source>
        <strain evidence="2 3">CENA357</strain>
    </source>
</reference>
<dbReference type="Gene3D" id="3.30.420.10">
    <property type="entry name" value="Ribonuclease H-like superfamily/Ribonuclease H"/>
    <property type="match status" value="1"/>
</dbReference>
<evidence type="ECO:0000313" key="3">
    <source>
        <dbReference type="Proteomes" id="UP000599391"/>
    </source>
</evidence>
<evidence type="ECO:0000313" key="2">
    <source>
        <dbReference type="EMBL" id="MBH8554036.1"/>
    </source>
</evidence>
<feature type="domain" description="Tc1-like transposase DDE" evidence="1">
    <location>
        <begin position="6"/>
        <end position="87"/>
    </location>
</feature>
<dbReference type="Proteomes" id="UP000599391">
    <property type="component" value="Unassembled WGS sequence"/>
</dbReference>
<dbReference type="GO" id="GO:0003676">
    <property type="term" value="F:nucleic acid binding"/>
    <property type="evidence" value="ECO:0007669"/>
    <property type="project" value="InterPro"/>
</dbReference>
<protein>
    <submittedName>
        <fullName evidence="2">Transposase</fullName>
    </submittedName>
</protein>
<dbReference type="SUPFAM" id="SSF53098">
    <property type="entry name" value="Ribonuclease H-like"/>
    <property type="match status" value="1"/>
</dbReference>
<gene>
    <name evidence="2" type="ORF">I8751_17015</name>
</gene>
<dbReference type="EMBL" id="JAECZB010000054">
    <property type="protein sequence ID" value="MBH8554036.1"/>
    <property type="molecule type" value="Genomic_DNA"/>
</dbReference>
<sequence>MWEFSHLNAACFQVFLEKFSATYAQDIHIIQLDNGAFHFSQHLQIPENIILLFQPPHTPQVNPIERLWEEIKRHLAWESFGTLDELRQFIWRRLEKLNTSIVASITGWDFILDALFESNFS</sequence>
<accession>A0A8J7L3Q4</accession>
<evidence type="ECO:0000259" key="1">
    <source>
        <dbReference type="Pfam" id="PF13358"/>
    </source>
</evidence>
<dbReference type="InterPro" id="IPR012337">
    <property type="entry name" value="RNaseH-like_sf"/>
</dbReference>
<proteinExistence type="predicted"/>
<dbReference type="InterPro" id="IPR036397">
    <property type="entry name" value="RNaseH_sf"/>
</dbReference>